<evidence type="ECO:0000256" key="1">
    <source>
        <dbReference type="SAM" id="SignalP"/>
    </source>
</evidence>
<keyword evidence="1" id="KW-0732">Signal</keyword>
<sequence length="127" mass="13049">MRPRAIPVAVLLASAPLAGPASAAETASVRRITADATTVLKDGGPEAFDAVEGKAVSIILDARGGSLVRINDPNNAVARFTGRHDDRRSGIVACTRPDGSLRLNRRTGVMLRSVTTPGASTSCSPAS</sequence>
<proteinExistence type="predicted"/>
<feature type="chain" id="PRO_5026806988" evidence="1">
    <location>
        <begin position="24"/>
        <end position="127"/>
    </location>
</feature>
<dbReference type="Proteomes" id="UP000441523">
    <property type="component" value="Unassembled WGS sequence"/>
</dbReference>
<keyword evidence="3" id="KW-1185">Reference proteome</keyword>
<accession>A0A6N6MNV0</accession>
<feature type="signal peptide" evidence="1">
    <location>
        <begin position="1"/>
        <end position="23"/>
    </location>
</feature>
<dbReference type="AlphaFoldDB" id="A0A6N6MNV0"/>
<protein>
    <submittedName>
        <fullName evidence="2">Uncharacterized protein</fullName>
    </submittedName>
</protein>
<dbReference type="EMBL" id="VZZJ01000009">
    <property type="protein sequence ID" value="KAB1073163.1"/>
    <property type="molecule type" value="Genomic_DNA"/>
</dbReference>
<organism evidence="2 3">
    <name type="scientific">Methylobacterium planeticum</name>
    <dbReference type="NCBI Taxonomy" id="2615211"/>
    <lineage>
        <taxon>Bacteria</taxon>
        <taxon>Pseudomonadati</taxon>
        <taxon>Pseudomonadota</taxon>
        <taxon>Alphaproteobacteria</taxon>
        <taxon>Hyphomicrobiales</taxon>
        <taxon>Methylobacteriaceae</taxon>
        <taxon>Methylobacterium</taxon>
    </lineage>
</organism>
<dbReference type="RefSeq" id="WP_150963994.1">
    <property type="nucleotide sequence ID" value="NZ_VZZJ01000009.1"/>
</dbReference>
<evidence type="ECO:0000313" key="2">
    <source>
        <dbReference type="EMBL" id="KAB1073163.1"/>
    </source>
</evidence>
<reference evidence="2 3" key="1">
    <citation type="submission" date="2019-09" db="EMBL/GenBank/DDBJ databases">
        <title>YIM 132548 draft genome.</title>
        <authorList>
            <person name="Jiang L."/>
        </authorList>
    </citation>
    <scope>NUCLEOTIDE SEQUENCE [LARGE SCALE GENOMIC DNA]</scope>
    <source>
        <strain evidence="2 3">YIM 132548</strain>
    </source>
</reference>
<evidence type="ECO:0000313" key="3">
    <source>
        <dbReference type="Proteomes" id="UP000441523"/>
    </source>
</evidence>
<name>A0A6N6MNV0_9HYPH</name>
<comment type="caution">
    <text evidence="2">The sequence shown here is derived from an EMBL/GenBank/DDBJ whole genome shotgun (WGS) entry which is preliminary data.</text>
</comment>
<gene>
    <name evidence="2" type="ORF">F6X51_12465</name>
</gene>